<keyword evidence="7 11" id="KW-1133">Transmembrane helix</keyword>
<feature type="transmembrane region" description="Helical" evidence="11">
    <location>
        <begin position="545"/>
        <end position="562"/>
    </location>
</feature>
<evidence type="ECO:0000259" key="13">
    <source>
        <dbReference type="Pfam" id="PF22776"/>
    </source>
</evidence>
<evidence type="ECO:0000313" key="15">
    <source>
        <dbReference type="Proteomes" id="UP000729402"/>
    </source>
</evidence>
<dbReference type="InterPro" id="IPR053952">
    <property type="entry name" value="K_trans_C"/>
</dbReference>
<dbReference type="Pfam" id="PF22776">
    <property type="entry name" value="K_trans_C"/>
    <property type="match status" value="1"/>
</dbReference>
<evidence type="ECO:0000256" key="4">
    <source>
        <dbReference type="ARBA" id="ARBA00022538"/>
    </source>
</evidence>
<evidence type="ECO:0000256" key="9">
    <source>
        <dbReference type="ARBA" id="ARBA00023136"/>
    </source>
</evidence>
<evidence type="ECO:0000256" key="1">
    <source>
        <dbReference type="ARBA" id="ARBA00004141"/>
    </source>
</evidence>
<dbReference type="PANTHER" id="PTHR30540">
    <property type="entry name" value="OSMOTIC STRESS POTASSIUM TRANSPORTER"/>
    <property type="match status" value="1"/>
</dbReference>
<keyword evidence="6" id="KW-0630">Potassium</keyword>
<evidence type="ECO:0000256" key="3">
    <source>
        <dbReference type="ARBA" id="ARBA00022448"/>
    </source>
</evidence>
<comment type="subcellular location">
    <subcellularLocation>
        <location evidence="1">Membrane</location>
        <topology evidence="1">Multi-pass membrane protein</topology>
    </subcellularLocation>
</comment>
<keyword evidence="5 11" id="KW-0812">Transmembrane</keyword>
<evidence type="ECO:0000259" key="12">
    <source>
        <dbReference type="Pfam" id="PF02705"/>
    </source>
</evidence>
<evidence type="ECO:0000256" key="10">
    <source>
        <dbReference type="SAM" id="MobiDB-lite"/>
    </source>
</evidence>
<dbReference type="EMBL" id="JAAALK010000282">
    <property type="protein sequence ID" value="KAG8080420.1"/>
    <property type="molecule type" value="Genomic_DNA"/>
</dbReference>
<accession>A0A8J5SU15</accession>
<feature type="compositionally biased region" description="Basic and acidic residues" evidence="10">
    <location>
        <begin position="17"/>
        <end position="29"/>
    </location>
</feature>
<evidence type="ECO:0008006" key="16">
    <source>
        <dbReference type="Google" id="ProtNLM"/>
    </source>
</evidence>
<evidence type="ECO:0000256" key="2">
    <source>
        <dbReference type="ARBA" id="ARBA00008440"/>
    </source>
</evidence>
<evidence type="ECO:0000256" key="8">
    <source>
        <dbReference type="ARBA" id="ARBA00023065"/>
    </source>
</evidence>
<reference evidence="14" key="1">
    <citation type="journal article" date="2021" name="bioRxiv">
        <title>Whole Genome Assembly and Annotation of Northern Wild Rice, Zizania palustris L., Supports a Whole Genome Duplication in the Zizania Genus.</title>
        <authorList>
            <person name="Haas M."/>
            <person name="Kono T."/>
            <person name="Macchietto M."/>
            <person name="Millas R."/>
            <person name="McGilp L."/>
            <person name="Shao M."/>
            <person name="Duquette J."/>
            <person name="Hirsch C.N."/>
            <person name="Kimball J."/>
        </authorList>
    </citation>
    <scope>NUCLEOTIDE SEQUENCE</scope>
    <source>
        <tissue evidence="14">Fresh leaf tissue</tissue>
    </source>
</reference>
<gene>
    <name evidence="14" type="ORF">GUJ93_ZPchr0007g6186</name>
</gene>
<feature type="transmembrane region" description="Helical" evidence="11">
    <location>
        <begin position="248"/>
        <end position="271"/>
    </location>
</feature>
<feature type="compositionally biased region" description="Gly residues" evidence="10">
    <location>
        <begin position="1"/>
        <end position="16"/>
    </location>
</feature>
<evidence type="ECO:0000256" key="6">
    <source>
        <dbReference type="ARBA" id="ARBA00022958"/>
    </source>
</evidence>
<evidence type="ECO:0000256" key="5">
    <source>
        <dbReference type="ARBA" id="ARBA00022692"/>
    </source>
</evidence>
<comment type="caution">
    <text evidence="14">The sequence shown here is derived from an EMBL/GenBank/DDBJ whole genome shotgun (WGS) entry which is preliminary data.</text>
</comment>
<keyword evidence="4" id="KW-0633">Potassium transport</keyword>
<evidence type="ECO:0000313" key="14">
    <source>
        <dbReference type="EMBL" id="KAG8080420.1"/>
    </source>
</evidence>
<feature type="transmembrane region" description="Helical" evidence="11">
    <location>
        <begin position="364"/>
        <end position="387"/>
    </location>
</feature>
<comment type="similarity">
    <text evidence="2">Belongs to the HAK/KUP transporter (TC 2.A.72.3) family.</text>
</comment>
<evidence type="ECO:0000256" key="7">
    <source>
        <dbReference type="ARBA" id="ARBA00022989"/>
    </source>
</evidence>
<feature type="compositionally biased region" description="Acidic residues" evidence="10">
    <location>
        <begin position="39"/>
        <end position="48"/>
    </location>
</feature>
<organism evidence="14 15">
    <name type="scientific">Zizania palustris</name>
    <name type="common">Northern wild rice</name>
    <dbReference type="NCBI Taxonomy" id="103762"/>
    <lineage>
        <taxon>Eukaryota</taxon>
        <taxon>Viridiplantae</taxon>
        <taxon>Streptophyta</taxon>
        <taxon>Embryophyta</taxon>
        <taxon>Tracheophyta</taxon>
        <taxon>Spermatophyta</taxon>
        <taxon>Magnoliopsida</taxon>
        <taxon>Liliopsida</taxon>
        <taxon>Poales</taxon>
        <taxon>Poaceae</taxon>
        <taxon>BOP clade</taxon>
        <taxon>Oryzoideae</taxon>
        <taxon>Oryzeae</taxon>
        <taxon>Zizaniinae</taxon>
        <taxon>Zizania</taxon>
    </lineage>
</organism>
<feature type="transmembrane region" description="Helical" evidence="11">
    <location>
        <begin position="394"/>
        <end position="414"/>
    </location>
</feature>
<sequence>METGSSGGGDGDGDGAGGDRRLPKTESAETRWVVPGGAYEEDEIESCDDGGGGADTPADASGSRGGCSDDDDNCYYEEEEEFLMGQRLMRTGPRSDSFDVEALDVTGMYRHQEFTVCGSIVLTLQTLGVVFGDVGTSPLYTFDIMFNKYPITSKQDVLGALSLVIYTLILIPLLKYTLIVLWGNDDGEGGTFALYSLICRNARASLLPNQLRSDTRISSFQLQVPSVELERSLQIKARLETSSMLKKLLLMLVLFGTSMVIADGVVTPAMSVMSAVNGLKVGISSVNEGEVVMITVAFVIVLFSLQRFGTSKVGLAVGPALFIWFCCLAGIGIYNIMTYGSAVLRAFNPMYIYYYFERNPTQAWMSLGGCLLCATGSEAMFADLCYFSVKSVQLTFVFLVLPCLLLGYLGQAAFLMENLSENQHIFFLSIPNQAFWPVVFIAILAAIIASRAMTTAIFSTVKQATALGCFPRLKIIHTSRNINEIGNAYGIAELGVMMTTTVLVTIIMLLIWQINIIVVLCFLTLSLGLELIFFSSVLGSAADGSWVLLVFAAVLYLIMYIWNYGTMKKYETEVKQKLSMDLLMELGSHLGTVRAPGIGLLYNELVRGVPAIFGHFLSTMPAIHSMVIFVCIKWVPVPVVPQNERFIFRRVCPKSYHMFRCIARYGYKDVRKENHQAFEQLLIESLEKFIRREAQERSLESDQYDGTDYEEEAAPSLSRVIVGPNGSIYSLGVPLLAELAGTENPTIGSSTSFDESLDEATDGRGSLDNELSFIHKAKESGVVYLLGHGDIRARKESFFLKKLVINYFYAFLRKNCRRGIATLSIPHTRLMRVAMQYMV</sequence>
<feature type="domain" description="K+ potassium transporter integral membrane" evidence="12">
    <location>
        <begin position="122"/>
        <end position="482"/>
    </location>
</feature>
<feature type="transmembrane region" description="Helical" evidence="11">
    <location>
        <begin position="434"/>
        <end position="453"/>
    </location>
</feature>
<dbReference type="InterPro" id="IPR053951">
    <property type="entry name" value="K_trans_N"/>
</dbReference>
<protein>
    <recommendedName>
        <fullName evidence="16">Potassium transporter</fullName>
    </recommendedName>
</protein>
<keyword evidence="3" id="KW-0813">Transport</keyword>
<reference evidence="14" key="2">
    <citation type="submission" date="2021-02" db="EMBL/GenBank/DDBJ databases">
        <authorList>
            <person name="Kimball J.A."/>
            <person name="Haas M.W."/>
            <person name="Macchietto M."/>
            <person name="Kono T."/>
            <person name="Duquette J."/>
            <person name="Shao M."/>
        </authorList>
    </citation>
    <scope>NUCLEOTIDE SEQUENCE</scope>
    <source>
        <tissue evidence="14">Fresh leaf tissue</tissue>
    </source>
</reference>
<keyword evidence="9 11" id="KW-0472">Membrane</keyword>
<evidence type="ECO:0000256" key="11">
    <source>
        <dbReference type="SAM" id="Phobius"/>
    </source>
</evidence>
<feature type="domain" description="K+ potassium transporter C-terminal" evidence="13">
    <location>
        <begin position="596"/>
        <end position="837"/>
    </location>
</feature>
<keyword evidence="8" id="KW-0406">Ion transport</keyword>
<proteinExistence type="inferred from homology"/>
<feature type="transmembrane region" description="Helical" evidence="11">
    <location>
        <begin position="291"/>
        <end position="309"/>
    </location>
</feature>
<feature type="transmembrane region" description="Helical" evidence="11">
    <location>
        <begin position="157"/>
        <end position="174"/>
    </location>
</feature>
<feature type="transmembrane region" description="Helical" evidence="11">
    <location>
        <begin position="321"/>
        <end position="344"/>
    </location>
</feature>
<dbReference type="GO" id="GO:0005774">
    <property type="term" value="C:vacuolar membrane"/>
    <property type="evidence" value="ECO:0007669"/>
    <property type="project" value="TreeGrafter"/>
</dbReference>
<name>A0A8J5SU15_ZIZPA</name>
<dbReference type="Proteomes" id="UP000729402">
    <property type="component" value="Unassembled WGS sequence"/>
</dbReference>
<dbReference type="AlphaFoldDB" id="A0A8J5SU15"/>
<feature type="region of interest" description="Disordered" evidence="10">
    <location>
        <begin position="1"/>
        <end position="71"/>
    </location>
</feature>
<dbReference type="GO" id="GO:0015079">
    <property type="term" value="F:potassium ion transmembrane transporter activity"/>
    <property type="evidence" value="ECO:0007669"/>
    <property type="project" value="InterPro"/>
</dbReference>
<dbReference type="Pfam" id="PF02705">
    <property type="entry name" value="K_trans"/>
    <property type="match status" value="1"/>
</dbReference>
<dbReference type="PANTHER" id="PTHR30540:SF8">
    <property type="entry name" value="POTASSIUM TRANSPORTER 7"/>
    <property type="match status" value="1"/>
</dbReference>
<dbReference type="OrthoDB" id="504708at2759"/>
<dbReference type="InterPro" id="IPR003855">
    <property type="entry name" value="K+_transporter"/>
</dbReference>
<keyword evidence="15" id="KW-1185">Reference proteome</keyword>
<dbReference type="GO" id="GO:0000325">
    <property type="term" value="C:plant-type vacuole"/>
    <property type="evidence" value="ECO:0007669"/>
    <property type="project" value="TreeGrafter"/>
</dbReference>